<dbReference type="OMA" id="WWNPFRR"/>
<proteinExistence type="predicted"/>
<accession>A0A3E2HD28</accession>
<dbReference type="EMBL" id="NCSJ02000086">
    <property type="protein sequence ID" value="RFU31011.1"/>
    <property type="molecule type" value="Genomic_DNA"/>
</dbReference>
<feature type="non-terminal residue" evidence="2">
    <location>
        <position position="267"/>
    </location>
</feature>
<comment type="caution">
    <text evidence="2">The sequence shown here is derived from an EMBL/GenBank/DDBJ whole genome shotgun (WGS) entry which is preliminary data.</text>
</comment>
<evidence type="ECO:0000313" key="2">
    <source>
        <dbReference type="EMBL" id="RFU31011.1"/>
    </source>
</evidence>
<dbReference type="Proteomes" id="UP000258309">
    <property type="component" value="Unassembled WGS sequence"/>
</dbReference>
<dbReference type="STRING" id="5539.A0A3E2HD28"/>
<feature type="region of interest" description="Disordered" evidence="1">
    <location>
        <begin position="138"/>
        <end position="201"/>
    </location>
</feature>
<feature type="non-terminal residue" evidence="2">
    <location>
        <position position="1"/>
    </location>
</feature>
<keyword evidence="3" id="KW-1185">Reference proteome</keyword>
<reference evidence="2 3" key="1">
    <citation type="submission" date="2018-05" db="EMBL/GenBank/DDBJ databases">
        <title>Draft genome sequence of Scytalidium lignicola DSM 105466, a ubiquitous saprotrophic fungus.</title>
        <authorList>
            <person name="Buettner E."/>
            <person name="Gebauer A.M."/>
            <person name="Hofrichter M."/>
            <person name="Liers C."/>
            <person name="Kellner H."/>
        </authorList>
    </citation>
    <scope>NUCLEOTIDE SEQUENCE [LARGE SCALE GENOMIC DNA]</scope>
    <source>
        <strain evidence="2 3">DSM 105466</strain>
    </source>
</reference>
<gene>
    <name evidence="2" type="ORF">B7463_g5341</name>
</gene>
<feature type="compositionally biased region" description="Low complexity" evidence="1">
    <location>
        <begin position="171"/>
        <end position="183"/>
    </location>
</feature>
<organism evidence="2 3">
    <name type="scientific">Scytalidium lignicola</name>
    <name type="common">Hyphomycete</name>
    <dbReference type="NCBI Taxonomy" id="5539"/>
    <lineage>
        <taxon>Eukaryota</taxon>
        <taxon>Fungi</taxon>
        <taxon>Dikarya</taxon>
        <taxon>Ascomycota</taxon>
        <taxon>Pezizomycotina</taxon>
        <taxon>Leotiomycetes</taxon>
        <taxon>Leotiomycetes incertae sedis</taxon>
        <taxon>Scytalidium</taxon>
    </lineage>
</organism>
<protein>
    <submittedName>
        <fullName evidence="2">Uncharacterized protein</fullName>
    </submittedName>
</protein>
<sequence length="267" mass="29917">MGKIMGEFQDAVTSLLETFTRGISIIKGRRKRNAAAQVAETSLSKSLKQSRSDVKDRYREDLSRHGKAFAAGDAQAYLSLNAILARLNAGFFAVLERFTRGQNTPADYESLISLSNASRIETIITFDQLSMRLSKSSLALPSPAKPEGWVRPKTPRKSSADSLPPTMTNPKPTVTTSTSISKTVRSKTVRPERNPSVPSKTRKRISFMSFASDSTKLGEIPQYKWARPPLLEGQEMQFPVVAYYPLEPYQQPKKQRTGIMKLFKRRQ</sequence>
<dbReference type="OrthoDB" id="5226911at2759"/>
<dbReference type="AlphaFoldDB" id="A0A3E2HD28"/>
<evidence type="ECO:0000313" key="3">
    <source>
        <dbReference type="Proteomes" id="UP000258309"/>
    </source>
</evidence>
<name>A0A3E2HD28_SCYLI</name>
<evidence type="ECO:0000256" key="1">
    <source>
        <dbReference type="SAM" id="MobiDB-lite"/>
    </source>
</evidence>